<organism evidence="2 3">
    <name type="scientific">Halogeometricum borinquense</name>
    <dbReference type="NCBI Taxonomy" id="60847"/>
    <lineage>
        <taxon>Archaea</taxon>
        <taxon>Methanobacteriati</taxon>
        <taxon>Methanobacteriota</taxon>
        <taxon>Stenosarchaea group</taxon>
        <taxon>Halobacteria</taxon>
        <taxon>Halobacteriales</taxon>
        <taxon>Haloferacaceae</taxon>
        <taxon>Halogeometricum</taxon>
    </lineage>
</organism>
<comment type="caution">
    <text evidence="2">The sequence shown here is derived from an EMBL/GenBank/DDBJ whole genome shotgun (WGS) entry which is preliminary data.</text>
</comment>
<evidence type="ECO:0000313" key="2">
    <source>
        <dbReference type="EMBL" id="RYJ14841.1"/>
    </source>
</evidence>
<reference evidence="2 3" key="1">
    <citation type="submission" date="2018-12" db="EMBL/GenBank/DDBJ databases">
        <title>Genome analysis provides insights into bioremediation potentialities of Halogeometricum borinquense strain N11.</title>
        <authorList>
            <person name="Najjari A."/>
            <person name="Youssef N."/>
            <person name="Fhoula I."/>
            <person name="Ben Dhia O."/>
            <person name="Mahjoubi M."/>
            <person name="Ouzari H.I."/>
            <person name="Cherif A."/>
        </authorList>
    </citation>
    <scope>NUCLEOTIDE SEQUENCE [LARGE SCALE GENOMIC DNA]</scope>
    <source>
        <strain evidence="2 3">N11</strain>
    </source>
</reference>
<evidence type="ECO:0000256" key="1">
    <source>
        <dbReference type="SAM" id="MobiDB-lite"/>
    </source>
</evidence>
<dbReference type="Pfam" id="PF25858">
    <property type="entry name" value="DUF7958"/>
    <property type="match status" value="2"/>
</dbReference>
<dbReference type="Proteomes" id="UP000294028">
    <property type="component" value="Unassembled WGS sequence"/>
</dbReference>
<dbReference type="AlphaFoldDB" id="A0A482TNP4"/>
<dbReference type="EMBL" id="RZHH01000002">
    <property type="protein sequence ID" value="RYJ14841.1"/>
    <property type="molecule type" value="Genomic_DNA"/>
</dbReference>
<sequence>MNMNAKIIDQDNKGIGVRVHDNDETEHTVAVGFDGEIQGHSQDGYPDDPAKRTGKENEYVSQARRYAKYYVAKEKGYDVLPWDRDTAAMQRVQTAIESLSDEDFEKYFGTYFDQINSRLPNVTAPVPEPDAVGDDEFVLYLLDVYLDEAGRIEAVSDIHFLYLDDNRERQVVLGDQPLNRDPDARLQLKPNYLPSLEVAQEFFVYHLRCQIRDCYLLRGEEPPEQYRVIGPGLYDAATRYLYEDRPYRPYHKLHADIPGYSLEFDYGFGEQGKEMAKIAGAVADNK</sequence>
<feature type="region of interest" description="Disordered" evidence="1">
    <location>
        <begin position="36"/>
        <end position="55"/>
    </location>
</feature>
<name>A0A482TNP4_9EURY</name>
<gene>
    <name evidence="2" type="ORF">ELS19_13350</name>
</gene>
<proteinExistence type="predicted"/>
<accession>A0A482TNP4</accession>
<evidence type="ECO:0000313" key="3">
    <source>
        <dbReference type="Proteomes" id="UP000294028"/>
    </source>
</evidence>
<protein>
    <submittedName>
        <fullName evidence="2">Uncharacterized protein</fullName>
    </submittedName>
</protein>
<dbReference type="OMA" id="NDETEHT"/>
<dbReference type="InterPro" id="IPR058264">
    <property type="entry name" value="DUF7958"/>
</dbReference>